<dbReference type="InterPro" id="IPR004485">
    <property type="entry name" value="Cobalamin_biosynth_CobD/CbiB"/>
</dbReference>
<comment type="subcellular location">
    <subcellularLocation>
        <location evidence="1 9">Cell membrane</location>
        <topology evidence="1 9">Multi-pass membrane protein</topology>
    </subcellularLocation>
</comment>
<gene>
    <name evidence="10" type="primary">cbiB</name>
    <name evidence="9" type="synonym">cobD</name>
    <name evidence="10" type="ORF">WNY59_05925</name>
</gene>
<evidence type="ECO:0000256" key="3">
    <source>
        <dbReference type="ARBA" id="ARBA00006263"/>
    </source>
</evidence>
<evidence type="ECO:0000313" key="11">
    <source>
        <dbReference type="Proteomes" id="UP001477870"/>
    </source>
</evidence>
<dbReference type="Pfam" id="PF03186">
    <property type="entry name" value="CobD_Cbib"/>
    <property type="match status" value="1"/>
</dbReference>
<keyword evidence="4 9" id="KW-1003">Cell membrane</keyword>
<evidence type="ECO:0000256" key="8">
    <source>
        <dbReference type="ARBA" id="ARBA00023136"/>
    </source>
</evidence>
<evidence type="ECO:0000256" key="4">
    <source>
        <dbReference type="ARBA" id="ARBA00022475"/>
    </source>
</evidence>
<dbReference type="NCBIfam" id="TIGR00380">
    <property type="entry name" value="cobal_cbiB"/>
    <property type="match status" value="1"/>
</dbReference>
<dbReference type="PANTHER" id="PTHR34308">
    <property type="entry name" value="COBALAMIN BIOSYNTHESIS PROTEIN CBIB"/>
    <property type="match status" value="1"/>
</dbReference>
<dbReference type="EMBL" id="JBBMQO010000003">
    <property type="protein sequence ID" value="MEM5501121.1"/>
    <property type="molecule type" value="Genomic_DNA"/>
</dbReference>
<keyword evidence="6 9" id="KW-0812">Transmembrane</keyword>
<evidence type="ECO:0000256" key="5">
    <source>
        <dbReference type="ARBA" id="ARBA00022573"/>
    </source>
</evidence>
<evidence type="ECO:0000256" key="6">
    <source>
        <dbReference type="ARBA" id="ARBA00022692"/>
    </source>
</evidence>
<evidence type="ECO:0000256" key="2">
    <source>
        <dbReference type="ARBA" id="ARBA00004953"/>
    </source>
</evidence>
<evidence type="ECO:0000256" key="1">
    <source>
        <dbReference type="ARBA" id="ARBA00004651"/>
    </source>
</evidence>
<keyword evidence="8 9" id="KW-0472">Membrane</keyword>
<evidence type="ECO:0000256" key="7">
    <source>
        <dbReference type="ARBA" id="ARBA00022989"/>
    </source>
</evidence>
<comment type="caution">
    <text evidence="9">Lacks conserved residue(s) required for the propagation of feature annotation.</text>
</comment>
<dbReference type="RefSeq" id="WP_342847620.1">
    <property type="nucleotide sequence ID" value="NZ_JBBMQO010000003.1"/>
</dbReference>
<accession>A0ABU9T4R5</accession>
<organism evidence="10 11">
    <name type="scientific">Ahrensia kielensis</name>
    <dbReference type="NCBI Taxonomy" id="76980"/>
    <lineage>
        <taxon>Bacteria</taxon>
        <taxon>Pseudomonadati</taxon>
        <taxon>Pseudomonadota</taxon>
        <taxon>Alphaproteobacteria</taxon>
        <taxon>Hyphomicrobiales</taxon>
        <taxon>Ahrensiaceae</taxon>
        <taxon>Ahrensia</taxon>
    </lineage>
</organism>
<dbReference type="PANTHER" id="PTHR34308:SF1">
    <property type="entry name" value="COBALAMIN BIOSYNTHESIS PROTEIN CBIB"/>
    <property type="match status" value="1"/>
</dbReference>
<reference evidence="10 11" key="1">
    <citation type="submission" date="2024-03" db="EMBL/GenBank/DDBJ databases">
        <title>Community enrichment and isolation of bacterial strains for fucoidan degradation.</title>
        <authorList>
            <person name="Sichert A."/>
        </authorList>
    </citation>
    <scope>NUCLEOTIDE SEQUENCE [LARGE SCALE GENOMIC DNA]</scope>
    <source>
        <strain evidence="10 11">AS62</strain>
    </source>
</reference>
<comment type="function">
    <text evidence="9">Converts cobyric acid to cobinamide by the addition of aminopropanol on the F carboxylic group.</text>
</comment>
<keyword evidence="5 9" id="KW-0169">Cobalamin biosynthesis</keyword>
<dbReference type="HAMAP" id="MF_00024">
    <property type="entry name" value="CobD_CbiB"/>
    <property type="match status" value="1"/>
</dbReference>
<evidence type="ECO:0000313" key="10">
    <source>
        <dbReference type="EMBL" id="MEM5501121.1"/>
    </source>
</evidence>
<comment type="caution">
    <text evidence="10">The sequence shown here is derived from an EMBL/GenBank/DDBJ whole genome shotgun (WGS) entry which is preliminary data.</text>
</comment>
<comment type="pathway">
    <text evidence="2 9">Cofactor biosynthesis; adenosylcobalamin biosynthesis.</text>
</comment>
<feature type="transmembrane region" description="Helical" evidence="9">
    <location>
        <begin position="88"/>
        <end position="105"/>
    </location>
</feature>
<sequence length="327" mass="35223">MILGTSTFLILLIALIIDRFVGDPDWLWQRFTHPVVAFGAAISWANKRYNRSTLSGLDKEKRGFVVIGFLMIASVISGWIMSELLLCLGALGLVLEAIIVAVFLAQKSLSDHVGLVAKGLQKNGLAGGRLAVSMIVGRDPQTLDEPAVCRAAIESLAENASDGVVAPAFWYAIFGLPGLLAYKMLNTADSMIGHLNDQYRDFGRASAKLDDLANYVPARLTGGLIVLASIPSRWIFNLKTMLRDASLHRSPNAGWPESAMAAVTDLALGGPRIYAGDIADEPFMNDSGNKSASADDIERAIVIYWRAMLIGTILLAGLVLIQRLIVG</sequence>
<evidence type="ECO:0000256" key="9">
    <source>
        <dbReference type="HAMAP-Rule" id="MF_00024"/>
    </source>
</evidence>
<keyword evidence="7 9" id="KW-1133">Transmembrane helix</keyword>
<dbReference type="Proteomes" id="UP001477870">
    <property type="component" value="Unassembled WGS sequence"/>
</dbReference>
<keyword evidence="11" id="KW-1185">Reference proteome</keyword>
<feature type="transmembrane region" description="Helical" evidence="9">
    <location>
        <begin position="64"/>
        <end position="82"/>
    </location>
</feature>
<proteinExistence type="inferred from homology"/>
<feature type="transmembrane region" description="Helical" evidence="9">
    <location>
        <begin position="303"/>
        <end position="325"/>
    </location>
</feature>
<protein>
    <recommendedName>
        <fullName evidence="9">Cobalamin biosynthesis protein CobD</fullName>
    </recommendedName>
</protein>
<name>A0ABU9T4R5_9HYPH</name>
<comment type="similarity">
    <text evidence="3 9">Belongs to the CobD/CbiB family.</text>
</comment>